<evidence type="ECO:0000313" key="3">
    <source>
        <dbReference type="Proteomes" id="UP000476030"/>
    </source>
</evidence>
<dbReference type="AlphaFoldDB" id="A0A6L8W3Q2"/>
<dbReference type="RefSeq" id="WP_161314092.1">
    <property type="nucleotide sequence ID" value="NZ_WTUW01000001.1"/>
</dbReference>
<keyword evidence="2" id="KW-0560">Oxidoreductase</keyword>
<dbReference type="InterPro" id="IPR003454">
    <property type="entry name" value="MOase_MmoB_DmpM"/>
</dbReference>
<accession>A0A6L8W3Q2</accession>
<sequence>MANVNEDRYVGPVMRKGEIGDAVIEAIQEDNKGRDIIIEEHESYFRIKVEGECLLRFETVGDMLGSDVASSDIESAMPAFEGFIRVSTDQIRFLSK</sequence>
<comment type="similarity">
    <text evidence="1">Belongs to the TmoD/XamoD family.</text>
</comment>
<comment type="caution">
    <text evidence="2">The sequence shown here is derived from an EMBL/GenBank/DDBJ whole genome shotgun (WGS) entry which is preliminary data.</text>
</comment>
<name>A0A6L8W3Q2_9PROT</name>
<dbReference type="Gene3D" id="3.90.56.10">
    <property type="entry name" value="Monooxygenase component MmoB/DmpM"/>
    <property type="match status" value="1"/>
</dbReference>
<evidence type="ECO:0000313" key="2">
    <source>
        <dbReference type="EMBL" id="MZR29638.1"/>
    </source>
</evidence>
<protein>
    <submittedName>
        <fullName evidence="2">Monooxygenase</fullName>
    </submittedName>
</protein>
<dbReference type="EMBL" id="WTUW01000001">
    <property type="protein sequence ID" value="MZR29638.1"/>
    <property type="molecule type" value="Genomic_DNA"/>
</dbReference>
<dbReference type="SUPFAM" id="SSF56029">
    <property type="entry name" value="Monooxygenase (hydroxylase) regulatory protein"/>
    <property type="match status" value="1"/>
</dbReference>
<dbReference type="Proteomes" id="UP000476030">
    <property type="component" value="Unassembled WGS sequence"/>
</dbReference>
<dbReference type="Pfam" id="PF02406">
    <property type="entry name" value="MmoB_DmpM"/>
    <property type="match status" value="1"/>
</dbReference>
<proteinExistence type="inferred from homology"/>
<dbReference type="GO" id="GO:0004497">
    <property type="term" value="F:monooxygenase activity"/>
    <property type="evidence" value="ECO:0007669"/>
    <property type="project" value="UniProtKB-KW"/>
</dbReference>
<keyword evidence="2" id="KW-0503">Monooxygenase</keyword>
<gene>
    <name evidence="2" type="ORF">GQE98_03220</name>
</gene>
<keyword evidence="3" id="KW-1185">Reference proteome</keyword>
<organism evidence="2 3">
    <name type="scientific">Sneathiella litorea</name>
    <dbReference type="NCBI Taxonomy" id="2606216"/>
    <lineage>
        <taxon>Bacteria</taxon>
        <taxon>Pseudomonadati</taxon>
        <taxon>Pseudomonadota</taxon>
        <taxon>Alphaproteobacteria</taxon>
        <taxon>Sneathiellales</taxon>
        <taxon>Sneathiellaceae</taxon>
        <taxon>Sneathiella</taxon>
    </lineage>
</organism>
<evidence type="ECO:0000256" key="1">
    <source>
        <dbReference type="ARBA" id="ARBA00006313"/>
    </source>
</evidence>
<dbReference type="InterPro" id="IPR036889">
    <property type="entry name" value="mOase_MmoB_DmpM_sf"/>
</dbReference>
<reference evidence="2 3" key="1">
    <citation type="submission" date="2019-12" db="EMBL/GenBank/DDBJ databases">
        <title>Snethiella sp. nov. sp. isolated from sea sand.</title>
        <authorList>
            <person name="Kim J."/>
            <person name="Jeong S.E."/>
            <person name="Jung H.S."/>
            <person name="Jeon C.O."/>
        </authorList>
    </citation>
    <scope>NUCLEOTIDE SEQUENCE [LARGE SCALE GENOMIC DNA]</scope>
    <source>
        <strain evidence="2 3">DP05</strain>
    </source>
</reference>